<dbReference type="GO" id="GO:0009229">
    <property type="term" value="P:thiamine diphosphate biosynthetic process"/>
    <property type="evidence" value="ECO:0007669"/>
    <property type="project" value="UniProtKB-UniRule"/>
</dbReference>
<dbReference type="PANTHER" id="PTHR20857:SF23">
    <property type="entry name" value="THIAMINE BIOSYNTHETIC BIFUNCTIONAL ENZYME"/>
    <property type="match status" value="1"/>
</dbReference>
<evidence type="ECO:0000313" key="14">
    <source>
        <dbReference type="EMBL" id="HED31363.1"/>
    </source>
</evidence>
<proteinExistence type="inferred from homology"/>
<dbReference type="EMBL" id="DSBW01000148">
    <property type="protein sequence ID" value="HED31363.1"/>
    <property type="molecule type" value="Genomic_DNA"/>
</dbReference>
<comment type="catalytic activity">
    <reaction evidence="8 10 11">
        <text>2-(2-carboxy-4-methylthiazol-5-yl)ethyl phosphate + 4-amino-2-methyl-5-(diphosphooxymethyl)pyrimidine + 2 H(+) = thiamine phosphate + CO2 + diphosphate</text>
        <dbReference type="Rhea" id="RHEA:47848"/>
        <dbReference type="ChEBI" id="CHEBI:15378"/>
        <dbReference type="ChEBI" id="CHEBI:16526"/>
        <dbReference type="ChEBI" id="CHEBI:33019"/>
        <dbReference type="ChEBI" id="CHEBI:37575"/>
        <dbReference type="ChEBI" id="CHEBI:57841"/>
        <dbReference type="ChEBI" id="CHEBI:62890"/>
        <dbReference type="EC" id="2.5.1.3"/>
    </reaction>
</comment>
<dbReference type="GO" id="GO:0000287">
    <property type="term" value="F:magnesium ion binding"/>
    <property type="evidence" value="ECO:0007669"/>
    <property type="project" value="UniProtKB-UniRule"/>
</dbReference>
<dbReference type="NCBIfam" id="TIGR00693">
    <property type="entry name" value="thiE"/>
    <property type="match status" value="1"/>
</dbReference>
<dbReference type="SUPFAM" id="SSF51391">
    <property type="entry name" value="Thiamin phosphate synthase"/>
    <property type="match status" value="1"/>
</dbReference>
<feature type="binding site" evidence="10">
    <location>
        <position position="162"/>
    </location>
    <ligand>
        <name>2-[(2R,5Z)-2-carboxy-4-methylthiazol-5(2H)-ylidene]ethyl phosphate</name>
        <dbReference type="ChEBI" id="CHEBI:62899"/>
    </ligand>
</feature>
<evidence type="ECO:0000259" key="13">
    <source>
        <dbReference type="Pfam" id="PF02581"/>
    </source>
</evidence>
<dbReference type="InterPro" id="IPR034291">
    <property type="entry name" value="TMP_synthase"/>
</dbReference>
<feature type="binding site" evidence="10">
    <location>
        <position position="105"/>
    </location>
    <ligand>
        <name>4-amino-2-methyl-5-(diphosphooxymethyl)pyrimidine</name>
        <dbReference type="ChEBI" id="CHEBI:57841"/>
    </ligand>
</feature>
<dbReference type="UniPathway" id="UPA00060">
    <property type="reaction ID" value="UER00141"/>
</dbReference>
<dbReference type="InterPro" id="IPR036206">
    <property type="entry name" value="ThiamineP_synth_sf"/>
</dbReference>
<evidence type="ECO:0000256" key="10">
    <source>
        <dbReference type="HAMAP-Rule" id="MF_00097"/>
    </source>
</evidence>
<evidence type="ECO:0000256" key="4">
    <source>
        <dbReference type="ARBA" id="ARBA00022723"/>
    </source>
</evidence>
<dbReference type="Pfam" id="PF02581">
    <property type="entry name" value="TMP-TENI"/>
    <property type="match status" value="1"/>
</dbReference>
<dbReference type="InterPro" id="IPR022998">
    <property type="entry name" value="ThiamineP_synth_TenI"/>
</dbReference>
<dbReference type="GO" id="GO:0004789">
    <property type="term" value="F:thiamine-phosphate diphosphorylase activity"/>
    <property type="evidence" value="ECO:0007669"/>
    <property type="project" value="UniProtKB-UniRule"/>
</dbReference>
<keyword evidence="4 10" id="KW-0479">Metal-binding</keyword>
<keyword evidence="5 10" id="KW-0460">Magnesium</keyword>
<feature type="binding site" evidence="10">
    <location>
        <position position="66"/>
    </location>
    <ligand>
        <name>4-amino-2-methyl-5-(diphosphooxymethyl)pyrimidine</name>
        <dbReference type="ChEBI" id="CHEBI:57841"/>
    </ligand>
</feature>
<keyword evidence="6 10" id="KW-0784">Thiamine biosynthesis</keyword>
<evidence type="ECO:0000256" key="11">
    <source>
        <dbReference type="RuleBase" id="RU003826"/>
    </source>
</evidence>
<dbReference type="FunFam" id="3.20.20.70:FF:000096">
    <property type="entry name" value="Thiamine-phosphate synthase"/>
    <property type="match status" value="1"/>
</dbReference>
<dbReference type="Gene3D" id="3.20.20.70">
    <property type="entry name" value="Aldolase class I"/>
    <property type="match status" value="1"/>
</dbReference>
<feature type="binding site" evidence="10">
    <location>
        <begin position="182"/>
        <end position="183"/>
    </location>
    <ligand>
        <name>2-[(2R,5Z)-2-carboxy-4-methylthiazol-5(2H)-ylidene]ethyl phosphate</name>
        <dbReference type="ChEBI" id="CHEBI:62899"/>
    </ligand>
</feature>
<evidence type="ECO:0000256" key="9">
    <source>
        <dbReference type="ARBA" id="ARBA00047883"/>
    </source>
</evidence>
<name>A0A831SV06_PROAE</name>
<dbReference type="Proteomes" id="UP000886335">
    <property type="component" value="Unassembled WGS sequence"/>
</dbReference>
<comment type="catalytic activity">
    <reaction evidence="7 10 11">
        <text>4-methyl-5-(2-phosphooxyethyl)-thiazole + 4-amino-2-methyl-5-(diphosphooxymethyl)pyrimidine + H(+) = thiamine phosphate + diphosphate</text>
        <dbReference type="Rhea" id="RHEA:22328"/>
        <dbReference type="ChEBI" id="CHEBI:15378"/>
        <dbReference type="ChEBI" id="CHEBI:33019"/>
        <dbReference type="ChEBI" id="CHEBI:37575"/>
        <dbReference type="ChEBI" id="CHEBI:57841"/>
        <dbReference type="ChEBI" id="CHEBI:58296"/>
        <dbReference type="EC" id="2.5.1.3"/>
    </reaction>
</comment>
<evidence type="ECO:0000256" key="2">
    <source>
        <dbReference type="ARBA" id="ARBA00005165"/>
    </source>
</evidence>
<reference evidence="14" key="1">
    <citation type="journal article" date="2020" name="mSystems">
        <title>Genome- and Community-Level Interaction Insights into Carbon Utilization and Element Cycling Functions of Hydrothermarchaeota in Hydrothermal Sediment.</title>
        <authorList>
            <person name="Zhou Z."/>
            <person name="Liu Y."/>
            <person name="Xu W."/>
            <person name="Pan J."/>
            <person name="Luo Z.H."/>
            <person name="Li M."/>
        </authorList>
    </citation>
    <scope>NUCLEOTIDE SEQUENCE [LARGE SCALE GENOMIC DNA]</scope>
    <source>
        <strain evidence="14">SpSt-1181</strain>
    </source>
</reference>
<feature type="binding site" evidence="10">
    <location>
        <begin position="34"/>
        <end position="38"/>
    </location>
    <ligand>
        <name>4-amino-2-methyl-5-(diphosphooxymethyl)pyrimidine</name>
        <dbReference type="ChEBI" id="CHEBI:57841"/>
    </ligand>
</feature>
<evidence type="ECO:0000256" key="12">
    <source>
        <dbReference type="RuleBase" id="RU004253"/>
    </source>
</evidence>
<dbReference type="AlphaFoldDB" id="A0A831SV06"/>
<evidence type="ECO:0000256" key="6">
    <source>
        <dbReference type="ARBA" id="ARBA00022977"/>
    </source>
</evidence>
<comment type="caution">
    <text evidence="14">The sequence shown here is derived from an EMBL/GenBank/DDBJ whole genome shotgun (WGS) entry which is preliminary data.</text>
</comment>
<dbReference type="HAMAP" id="MF_00097">
    <property type="entry name" value="TMP_synthase"/>
    <property type="match status" value="1"/>
</dbReference>
<organism evidence="14">
    <name type="scientific">Prosthecochloris aestuarii</name>
    <dbReference type="NCBI Taxonomy" id="1102"/>
    <lineage>
        <taxon>Bacteria</taxon>
        <taxon>Pseudomonadati</taxon>
        <taxon>Chlorobiota</taxon>
        <taxon>Chlorobiia</taxon>
        <taxon>Chlorobiales</taxon>
        <taxon>Chlorobiaceae</taxon>
        <taxon>Prosthecochloris</taxon>
    </lineage>
</organism>
<keyword evidence="3 10" id="KW-0808">Transferase</keyword>
<feature type="binding site" evidence="10">
    <location>
        <begin position="131"/>
        <end position="133"/>
    </location>
    <ligand>
        <name>2-[(2R,5Z)-2-carboxy-4-methylthiazol-5(2H)-ylidene]ethyl phosphate</name>
        <dbReference type="ChEBI" id="CHEBI:62899"/>
    </ligand>
</feature>
<comment type="pathway">
    <text evidence="2 10 12">Cofactor biosynthesis; thiamine diphosphate biosynthesis; thiamine phosphate from 4-amino-2-methyl-5-diphosphomethylpyrimidine and 4-methyl-5-(2-phosphoethyl)-thiazole: step 1/1.</text>
</comment>
<accession>A0A831SV06</accession>
<dbReference type="EC" id="2.5.1.3" evidence="10"/>
<dbReference type="GO" id="GO:0009228">
    <property type="term" value="P:thiamine biosynthetic process"/>
    <property type="evidence" value="ECO:0007669"/>
    <property type="project" value="UniProtKB-KW"/>
</dbReference>
<evidence type="ECO:0000256" key="5">
    <source>
        <dbReference type="ARBA" id="ARBA00022842"/>
    </source>
</evidence>
<dbReference type="PANTHER" id="PTHR20857">
    <property type="entry name" value="THIAMINE-PHOSPHATE PYROPHOSPHORYLASE"/>
    <property type="match status" value="1"/>
</dbReference>
<gene>
    <name evidence="10 14" type="primary">thiE</name>
    <name evidence="14" type="ORF">ENN50_06740</name>
</gene>
<feature type="binding site" evidence="10">
    <location>
        <position position="67"/>
    </location>
    <ligand>
        <name>Mg(2+)</name>
        <dbReference type="ChEBI" id="CHEBI:18420"/>
    </ligand>
</feature>
<protein>
    <recommendedName>
        <fullName evidence="10">Thiamine-phosphate synthase</fullName>
        <shortName evidence="10">TP synthase</shortName>
        <shortName evidence="10">TPS</shortName>
        <ecNumber evidence="10">2.5.1.3</ecNumber>
    </recommendedName>
    <alternativeName>
        <fullName evidence="10">Thiamine-phosphate pyrophosphorylase</fullName>
        <shortName evidence="10">TMP pyrophosphorylase</shortName>
        <shortName evidence="10">TMP-PPase</shortName>
    </alternativeName>
</protein>
<comment type="function">
    <text evidence="1 10">Condenses 4-methyl-5-(beta-hydroxyethyl)thiazole monophosphate (THZ-P) and 2-methyl-4-amino-5-hydroxymethyl pyrimidine pyrophosphate (HMP-PP) to form thiamine monophosphate (TMP).</text>
</comment>
<feature type="binding site" evidence="10">
    <location>
        <position position="86"/>
    </location>
    <ligand>
        <name>Mg(2+)</name>
        <dbReference type="ChEBI" id="CHEBI:18420"/>
    </ligand>
</feature>
<feature type="binding site" evidence="10">
    <location>
        <position position="134"/>
    </location>
    <ligand>
        <name>4-amino-2-methyl-5-(diphosphooxymethyl)pyrimidine</name>
        <dbReference type="ChEBI" id="CHEBI:57841"/>
    </ligand>
</feature>
<feature type="domain" description="Thiamine phosphate synthase/TenI" evidence="13">
    <location>
        <begin position="9"/>
        <end position="185"/>
    </location>
</feature>
<sequence>MNHLLPLVCFITPEEGNLVEQAVNALKGGARMIQLRRKHASGHELYSWAVTLQQLCREFDAIFIVNDRVDIAMAMNADGVHIGQEDLPLEKARKLLPSPVLIGCSASTIAEALKAEREGADYVGFGHIFETISKKKEHSPCGTELLRKVTSRLKLPVIAIGGISAMNARDVMDSGAAGIAVISAISSAENPELAAKKLTACIRI</sequence>
<evidence type="ECO:0000256" key="3">
    <source>
        <dbReference type="ARBA" id="ARBA00022679"/>
    </source>
</evidence>
<comment type="similarity">
    <text evidence="10 11">Belongs to the thiamine-phosphate synthase family.</text>
</comment>
<evidence type="ECO:0000256" key="1">
    <source>
        <dbReference type="ARBA" id="ARBA00003814"/>
    </source>
</evidence>
<dbReference type="CDD" id="cd00564">
    <property type="entry name" value="TMP_TenI"/>
    <property type="match status" value="1"/>
</dbReference>
<comment type="catalytic activity">
    <reaction evidence="9 10 11">
        <text>2-[(2R,5Z)-2-carboxy-4-methylthiazol-5(2H)-ylidene]ethyl phosphate + 4-amino-2-methyl-5-(diphosphooxymethyl)pyrimidine + 2 H(+) = thiamine phosphate + CO2 + diphosphate</text>
        <dbReference type="Rhea" id="RHEA:47844"/>
        <dbReference type="ChEBI" id="CHEBI:15378"/>
        <dbReference type="ChEBI" id="CHEBI:16526"/>
        <dbReference type="ChEBI" id="CHEBI:33019"/>
        <dbReference type="ChEBI" id="CHEBI:37575"/>
        <dbReference type="ChEBI" id="CHEBI:57841"/>
        <dbReference type="ChEBI" id="CHEBI:62899"/>
        <dbReference type="EC" id="2.5.1.3"/>
    </reaction>
</comment>
<dbReference type="GO" id="GO:0005737">
    <property type="term" value="C:cytoplasm"/>
    <property type="evidence" value="ECO:0007669"/>
    <property type="project" value="TreeGrafter"/>
</dbReference>
<evidence type="ECO:0000256" key="8">
    <source>
        <dbReference type="ARBA" id="ARBA00047851"/>
    </source>
</evidence>
<dbReference type="InterPro" id="IPR013785">
    <property type="entry name" value="Aldolase_TIM"/>
</dbReference>
<comment type="cofactor">
    <cofactor evidence="10">
        <name>Mg(2+)</name>
        <dbReference type="ChEBI" id="CHEBI:18420"/>
    </cofactor>
    <text evidence="10">Binds 1 Mg(2+) ion per subunit.</text>
</comment>
<evidence type="ECO:0000256" key="7">
    <source>
        <dbReference type="ARBA" id="ARBA00047334"/>
    </source>
</evidence>